<reference evidence="5" key="1">
    <citation type="submission" date="2016-06" db="EMBL/GenBank/DDBJ databases">
        <title>Complete genome sequence of Actinoalloteichus fjordicus DSM 46855 (=ADI127-17), type strain of the new species Actinoalloteichus fjordicus.</title>
        <authorList>
            <person name="Ruckert C."/>
            <person name="Nouioui I."/>
            <person name="Willmese J."/>
            <person name="van Wezel G."/>
            <person name="Klenk H.-P."/>
            <person name="Kalinowski J."/>
            <person name="Zotchev S.B."/>
        </authorList>
    </citation>
    <scope>NUCLEOTIDE SEQUENCE [LARGE SCALE GENOMIC DNA]</scope>
    <source>
        <strain evidence="5">ADI127-7</strain>
    </source>
</reference>
<dbReference type="GO" id="GO:0004467">
    <property type="term" value="F:long-chain fatty acid-CoA ligase activity"/>
    <property type="evidence" value="ECO:0007669"/>
    <property type="project" value="UniProtKB-EC"/>
</dbReference>
<dbReference type="RefSeq" id="WP_075764495.1">
    <property type="nucleotide sequence ID" value="NZ_CP016076.1"/>
</dbReference>
<dbReference type="EC" id="6.2.1.3" evidence="4"/>
<dbReference type="InterPro" id="IPR000873">
    <property type="entry name" value="AMP-dep_synth/lig_dom"/>
</dbReference>
<dbReference type="Pfam" id="PF13193">
    <property type="entry name" value="AMP-binding_C"/>
    <property type="match status" value="1"/>
</dbReference>
<dbReference type="PANTHER" id="PTHR43767">
    <property type="entry name" value="LONG-CHAIN-FATTY-ACID--COA LIGASE"/>
    <property type="match status" value="1"/>
</dbReference>
<dbReference type="PANTHER" id="PTHR43767:SF12">
    <property type="entry name" value="AMP-DEPENDENT SYNTHETASE AND LIGASE"/>
    <property type="match status" value="1"/>
</dbReference>
<keyword evidence="4" id="KW-0436">Ligase</keyword>
<dbReference type="Pfam" id="PF00501">
    <property type="entry name" value="AMP-binding"/>
    <property type="match status" value="1"/>
</dbReference>
<dbReference type="PROSITE" id="PS00455">
    <property type="entry name" value="AMP_BINDING"/>
    <property type="match status" value="1"/>
</dbReference>
<evidence type="ECO:0000256" key="1">
    <source>
        <dbReference type="SAM" id="MobiDB-lite"/>
    </source>
</evidence>
<gene>
    <name evidence="4" type="ORF">UA74_13520</name>
</gene>
<keyword evidence="5" id="KW-1185">Reference proteome</keyword>
<dbReference type="CDD" id="cd05936">
    <property type="entry name" value="FC-FACS_FadD_like"/>
    <property type="match status" value="1"/>
</dbReference>
<proteinExistence type="predicted"/>
<evidence type="ECO:0000313" key="5">
    <source>
        <dbReference type="Proteomes" id="UP000185511"/>
    </source>
</evidence>
<evidence type="ECO:0000259" key="3">
    <source>
        <dbReference type="Pfam" id="PF13193"/>
    </source>
</evidence>
<protein>
    <submittedName>
        <fullName evidence="4">Acyl-CoA synthetase (AMP-forming)/AMP-acid ligase II</fullName>
        <ecNumber evidence="4">6.2.1.3</ecNumber>
    </submittedName>
</protein>
<feature type="domain" description="AMP-dependent synthetase/ligase" evidence="2">
    <location>
        <begin position="10"/>
        <end position="373"/>
    </location>
</feature>
<dbReference type="InterPro" id="IPR025110">
    <property type="entry name" value="AMP-bd_C"/>
</dbReference>
<feature type="compositionally biased region" description="Low complexity" evidence="1">
    <location>
        <begin position="511"/>
        <end position="541"/>
    </location>
</feature>
<name>A0AAC9LDM2_9PSEU</name>
<evidence type="ECO:0000313" key="4">
    <source>
        <dbReference type="EMBL" id="APU14762.1"/>
    </source>
</evidence>
<dbReference type="KEGG" id="acad:UA74_13520"/>
<dbReference type="AlphaFoldDB" id="A0AAC9LDM2"/>
<feature type="region of interest" description="Disordered" evidence="1">
    <location>
        <begin position="507"/>
        <end position="548"/>
    </location>
</feature>
<dbReference type="InterPro" id="IPR045851">
    <property type="entry name" value="AMP-bd_C_sf"/>
</dbReference>
<dbReference type="InterPro" id="IPR050237">
    <property type="entry name" value="ATP-dep_AMP-bd_enzyme"/>
</dbReference>
<accession>A0AAC9LDM2</accession>
<evidence type="ECO:0000259" key="2">
    <source>
        <dbReference type="Pfam" id="PF00501"/>
    </source>
</evidence>
<dbReference type="Gene3D" id="3.40.50.12780">
    <property type="entry name" value="N-terminal domain of ligase-like"/>
    <property type="match status" value="1"/>
</dbReference>
<dbReference type="SUPFAM" id="SSF56801">
    <property type="entry name" value="Acetyl-CoA synthetase-like"/>
    <property type="match status" value="1"/>
</dbReference>
<dbReference type="Gene3D" id="3.30.300.30">
    <property type="match status" value="1"/>
</dbReference>
<feature type="domain" description="AMP-binding enzyme C-terminal" evidence="3">
    <location>
        <begin position="423"/>
        <end position="499"/>
    </location>
</feature>
<dbReference type="InterPro" id="IPR042099">
    <property type="entry name" value="ANL_N_sf"/>
</dbReference>
<dbReference type="InterPro" id="IPR020845">
    <property type="entry name" value="AMP-binding_CS"/>
</dbReference>
<sequence length="548" mass="57857">MSLSLACILAEAARTHPDRVAVIDDAVRLTYAELWAEVRSLAAGLRELGVRPGDRVALMAANSADFPRAYFAVLTAGAVVVPVHLLLAPQEIAHVLRDSGSTLLLSDRALAPAAVRGGAALDLPVVTVGAPEGDGPPRLEDVAGRVSPLATLCTRSAEDPAVILYTSGTTGTPKGAVLSQLNLVMNATVNAYDANDTRQVDVVMGCLPLFHAFGQTVAMNTAFRVGATLVLMRRFEPVAALELMVEHHVTIFHGVPTMYVALLAAARTLPRAALPSLRLSVSGGASLPSAVLEQFEQRFETTVYEGYGLSETSPTATTNQPRMGTRPGTVGHPIWGVEVEIARHDVLGSIELLPTGELGEIVIRGHNVFLGYHNRPEATAEAVVDGWFRSGDLGTKDADGFITVVDRTKDVIIRGGFNVYPSEVEDALMRHPGIRQVAVIGLPHPRHGEEVCAVVVAADPAAPPTAAQLVEWATDRIGRHKYPRLVELVSELPLGPSGKVLKRELRRRYAAAESESGAGESDSSEPGAPAAGEAAAVASGEQTRPHGG</sequence>
<dbReference type="Proteomes" id="UP000185511">
    <property type="component" value="Chromosome"/>
</dbReference>
<organism evidence="4 5">
    <name type="scientific">Actinoalloteichus fjordicus</name>
    <dbReference type="NCBI Taxonomy" id="1612552"/>
    <lineage>
        <taxon>Bacteria</taxon>
        <taxon>Bacillati</taxon>
        <taxon>Actinomycetota</taxon>
        <taxon>Actinomycetes</taxon>
        <taxon>Pseudonocardiales</taxon>
        <taxon>Pseudonocardiaceae</taxon>
        <taxon>Actinoalloteichus</taxon>
    </lineage>
</organism>
<dbReference type="EMBL" id="CP016076">
    <property type="protein sequence ID" value="APU14762.1"/>
    <property type="molecule type" value="Genomic_DNA"/>
</dbReference>